<keyword evidence="4" id="KW-1185">Reference proteome</keyword>
<feature type="compositionally biased region" description="Basic and acidic residues" evidence="1">
    <location>
        <begin position="345"/>
        <end position="365"/>
    </location>
</feature>
<evidence type="ECO:0000313" key="3">
    <source>
        <dbReference type="EMBL" id="KAG4412120.1"/>
    </source>
</evidence>
<organism evidence="3 4">
    <name type="scientific">Cadophora malorum</name>
    <dbReference type="NCBI Taxonomy" id="108018"/>
    <lineage>
        <taxon>Eukaryota</taxon>
        <taxon>Fungi</taxon>
        <taxon>Dikarya</taxon>
        <taxon>Ascomycota</taxon>
        <taxon>Pezizomycotina</taxon>
        <taxon>Leotiomycetes</taxon>
        <taxon>Helotiales</taxon>
        <taxon>Ploettnerulaceae</taxon>
        <taxon>Cadophora</taxon>
    </lineage>
</organism>
<feature type="compositionally biased region" description="Basic and acidic residues" evidence="1">
    <location>
        <begin position="88"/>
        <end position="103"/>
    </location>
</feature>
<feature type="compositionally biased region" description="Basic and acidic residues" evidence="1">
    <location>
        <begin position="384"/>
        <end position="402"/>
    </location>
</feature>
<gene>
    <name evidence="3" type="ORF">IFR04_014741</name>
</gene>
<feature type="compositionally biased region" description="Polar residues" evidence="1">
    <location>
        <begin position="30"/>
        <end position="43"/>
    </location>
</feature>
<evidence type="ECO:0000313" key="4">
    <source>
        <dbReference type="Proteomes" id="UP000664132"/>
    </source>
</evidence>
<dbReference type="Proteomes" id="UP000664132">
    <property type="component" value="Unassembled WGS sequence"/>
</dbReference>
<evidence type="ECO:0000259" key="2">
    <source>
        <dbReference type="Pfam" id="PF24355"/>
    </source>
</evidence>
<proteinExistence type="predicted"/>
<name>A0A8H7W035_9HELO</name>
<feature type="region of interest" description="Disordered" evidence="1">
    <location>
        <begin position="345"/>
        <end position="502"/>
    </location>
</feature>
<feature type="compositionally biased region" description="Basic and acidic residues" evidence="1">
    <location>
        <begin position="430"/>
        <end position="495"/>
    </location>
</feature>
<reference evidence="3" key="1">
    <citation type="submission" date="2021-02" db="EMBL/GenBank/DDBJ databases">
        <title>Genome sequence Cadophora malorum strain M34.</title>
        <authorList>
            <person name="Stefanovic E."/>
            <person name="Vu D."/>
            <person name="Scully C."/>
            <person name="Dijksterhuis J."/>
            <person name="Roader J."/>
            <person name="Houbraken J."/>
        </authorList>
    </citation>
    <scope>NUCLEOTIDE SEQUENCE</scope>
    <source>
        <strain evidence="3">M34</strain>
    </source>
</reference>
<dbReference type="EMBL" id="JAFJYH010000408">
    <property type="protein sequence ID" value="KAG4412120.1"/>
    <property type="molecule type" value="Genomic_DNA"/>
</dbReference>
<accession>A0A8H7W035</accession>
<dbReference type="Pfam" id="PF24355">
    <property type="entry name" value="DUF7514"/>
    <property type="match status" value="1"/>
</dbReference>
<sequence>MVFKQSGVVVPLPPGFAPRPPPALPPRPESTVNEDAVQNTSEKTVGGTKAKSKGGEQLGAANWGALWNIMKAPLEKKGKRSRKGSVNADEKEKTEEMEVEPKDVIGSGLLGDMGNKSEVASPSDEAALPPSPPKSVRGGVERVDSQAAVTPSYPQPEKWEALFEEDSTPTPIFIALMSTIFSHLDPEHTGFLSPETYSKFLEMQGCAESNVWKKALDREEGEHSKEVADLELSLYFSDLVISHTLSIRSRDLSDISDEEPPSAVEGKIRNSMRFNANMPMISRQGFIDVCAIEYLKDPSSAHEYLRKAVGEYGVWKELVEMPRDVLPEKSIPKVLRKDIETPVVELEDHSHAESVEARKTGKGDSETLSPDPNKLSRQEGIVTSDDKVPAKDSTQRETRSSHAPEPIEVGKLVSPITIGSPALPFQLKGGENKIDALTKGEGFEPFRETGPEKQKESKPKTPEAAENEVAQRECVAKTAEEQSKGVEPETKKPSVEDLYGAN</sequence>
<comment type="caution">
    <text evidence="3">The sequence shown here is derived from an EMBL/GenBank/DDBJ whole genome shotgun (WGS) entry which is preliminary data.</text>
</comment>
<feature type="compositionally biased region" description="Pro residues" evidence="1">
    <location>
        <begin position="11"/>
        <end position="28"/>
    </location>
</feature>
<feature type="domain" description="DUF7514" evidence="2">
    <location>
        <begin position="161"/>
        <end position="333"/>
    </location>
</feature>
<dbReference type="InterPro" id="IPR055936">
    <property type="entry name" value="DUF7514"/>
</dbReference>
<protein>
    <recommendedName>
        <fullName evidence="2">DUF7514 domain-containing protein</fullName>
    </recommendedName>
</protein>
<dbReference type="AlphaFoldDB" id="A0A8H7W035"/>
<evidence type="ECO:0000256" key="1">
    <source>
        <dbReference type="SAM" id="MobiDB-lite"/>
    </source>
</evidence>
<dbReference type="OrthoDB" id="7873042at2759"/>
<feature type="region of interest" description="Disordered" evidence="1">
    <location>
        <begin position="1"/>
        <end position="151"/>
    </location>
</feature>